<feature type="transmembrane region" description="Helical" evidence="19">
    <location>
        <begin position="106"/>
        <end position="123"/>
    </location>
</feature>
<evidence type="ECO:0000256" key="11">
    <source>
        <dbReference type="ARBA" id="ARBA00022842"/>
    </source>
</evidence>
<comment type="caution">
    <text evidence="20">The sequence shown here is derived from an EMBL/GenBank/DDBJ whole genome shotgun (WGS) entry which is preliminary data.</text>
</comment>
<evidence type="ECO:0000256" key="10">
    <source>
        <dbReference type="ARBA" id="ARBA00022692"/>
    </source>
</evidence>
<evidence type="ECO:0000256" key="6">
    <source>
        <dbReference type="ARBA" id="ARBA00015850"/>
    </source>
</evidence>
<feature type="transmembrane region" description="Helical" evidence="19">
    <location>
        <begin position="230"/>
        <end position="252"/>
    </location>
</feature>
<evidence type="ECO:0000256" key="15">
    <source>
        <dbReference type="ARBA" id="ARBA00032605"/>
    </source>
</evidence>
<feature type="transmembrane region" description="Helical" evidence="19">
    <location>
        <begin position="62"/>
        <end position="85"/>
    </location>
</feature>
<organism evidence="20 21">
    <name type="scientific">Velocimicrobium porci</name>
    <dbReference type="NCBI Taxonomy" id="2606634"/>
    <lineage>
        <taxon>Bacteria</taxon>
        <taxon>Bacillati</taxon>
        <taxon>Bacillota</taxon>
        <taxon>Clostridia</taxon>
        <taxon>Lachnospirales</taxon>
        <taxon>Lachnospiraceae</taxon>
        <taxon>Velocimicrobium</taxon>
    </lineage>
</organism>
<dbReference type="UniPathway" id="UPA00148">
    <property type="reaction ID" value="UER00238"/>
</dbReference>
<dbReference type="HAMAP" id="MF_00719">
    <property type="entry name" value="CobS"/>
    <property type="match status" value="1"/>
</dbReference>
<evidence type="ECO:0000256" key="14">
    <source>
        <dbReference type="ARBA" id="ARBA00025228"/>
    </source>
</evidence>
<evidence type="ECO:0000256" key="7">
    <source>
        <dbReference type="ARBA" id="ARBA00022475"/>
    </source>
</evidence>
<comment type="catalytic activity">
    <reaction evidence="17 19">
        <text>alpha-ribazole + adenosylcob(III)inamide-GDP = adenosylcob(III)alamin + GMP + H(+)</text>
        <dbReference type="Rhea" id="RHEA:16049"/>
        <dbReference type="ChEBI" id="CHEBI:10329"/>
        <dbReference type="ChEBI" id="CHEBI:15378"/>
        <dbReference type="ChEBI" id="CHEBI:18408"/>
        <dbReference type="ChEBI" id="CHEBI:58115"/>
        <dbReference type="ChEBI" id="CHEBI:60487"/>
        <dbReference type="EC" id="2.7.8.26"/>
    </reaction>
</comment>
<evidence type="ECO:0000256" key="16">
    <source>
        <dbReference type="ARBA" id="ARBA00032853"/>
    </source>
</evidence>
<comment type="function">
    <text evidence="14 19">Joins adenosylcobinamide-GDP and alpha-ribazole to generate adenosylcobalamin (Ado-cobalamin). Also synthesizes adenosylcobalamin 5'-phosphate from adenosylcobinamide-GDP and alpha-ribazole 5'-phosphate.</text>
</comment>
<dbReference type="RefSeq" id="WP_154515969.1">
    <property type="nucleotide sequence ID" value="NZ_VUMT01000001.1"/>
</dbReference>
<proteinExistence type="inferred from homology"/>
<dbReference type="InterPro" id="IPR003805">
    <property type="entry name" value="CobS"/>
</dbReference>
<evidence type="ECO:0000313" key="21">
    <source>
        <dbReference type="Proteomes" id="UP000482209"/>
    </source>
</evidence>
<dbReference type="GO" id="GO:0008818">
    <property type="term" value="F:cobalamin 5'-phosphate synthase activity"/>
    <property type="evidence" value="ECO:0007669"/>
    <property type="project" value="UniProtKB-UniRule"/>
</dbReference>
<keyword evidence="8 19" id="KW-0169">Cobalamin biosynthesis</keyword>
<keyword evidence="21" id="KW-1185">Reference proteome</keyword>
<evidence type="ECO:0000256" key="19">
    <source>
        <dbReference type="HAMAP-Rule" id="MF_00719"/>
    </source>
</evidence>
<evidence type="ECO:0000256" key="12">
    <source>
        <dbReference type="ARBA" id="ARBA00022989"/>
    </source>
</evidence>
<keyword evidence="10 19" id="KW-0812">Transmembrane</keyword>
<evidence type="ECO:0000256" key="18">
    <source>
        <dbReference type="ARBA" id="ARBA00049504"/>
    </source>
</evidence>
<evidence type="ECO:0000256" key="13">
    <source>
        <dbReference type="ARBA" id="ARBA00023136"/>
    </source>
</evidence>
<feature type="transmembrane region" description="Helical" evidence="19">
    <location>
        <begin position="29"/>
        <end position="50"/>
    </location>
</feature>
<evidence type="ECO:0000256" key="8">
    <source>
        <dbReference type="ARBA" id="ARBA00022573"/>
    </source>
</evidence>
<gene>
    <name evidence="19" type="primary">cobS</name>
    <name evidence="20" type="ORF">FYJ58_01100</name>
</gene>
<evidence type="ECO:0000256" key="1">
    <source>
        <dbReference type="ARBA" id="ARBA00001946"/>
    </source>
</evidence>
<sequence length="257" mass="28042">MKLWQAFKIAFAMYSKIPMKGADWSKENMKYAICFFPMIGGVIGIAYYIIFSFLQQCGAGALLTASILVCLPIFITGGIHVDGFLDTMDARSSYAERERKLEILKDSHTGAFAIIGGIVYFLLNLGFASEISSDFVVVVAIGFVYSRAFSGLAMVTLKGARKEGMLASFSNVAEKRAVRVVMGLYLLLAMAGMVWANPVIGVACAVAGWCIFFYYKHMAYKEFGGITGDLAGYFLQICELGIIIVSVIMSYISGVIL</sequence>
<protein>
    <recommendedName>
        <fullName evidence="6 19">Adenosylcobinamide-GDP ribazoletransferase</fullName>
        <ecNumber evidence="5 19">2.7.8.26</ecNumber>
    </recommendedName>
    <alternativeName>
        <fullName evidence="16 19">Cobalamin synthase</fullName>
    </alternativeName>
    <alternativeName>
        <fullName evidence="15 19">Cobalamin-5'-phosphate synthase</fullName>
    </alternativeName>
</protein>
<dbReference type="PANTHER" id="PTHR34148:SF1">
    <property type="entry name" value="ADENOSYLCOBINAMIDE-GDP RIBAZOLETRANSFERASE"/>
    <property type="match status" value="1"/>
</dbReference>
<evidence type="ECO:0000256" key="2">
    <source>
        <dbReference type="ARBA" id="ARBA00004651"/>
    </source>
</evidence>
<feature type="transmembrane region" description="Helical" evidence="19">
    <location>
        <begin position="200"/>
        <end position="218"/>
    </location>
</feature>
<evidence type="ECO:0000256" key="3">
    <source>
        <dbReference type="ARBA" id="ARBA00004663"/>
    </source>
</evidence>
<reference evidence="20 21" key="1">
    <citation type="submission" date="2019-08" db="EMBL/GenBank/DDBJ databases">
        <title>In-depth cultivation of the pig gut microbiome towards novel bacterial diversity and tailored functional studies.</title>
        <authorList>
            <person name="Wylensek D."/>
            <person name="Hitch T.C.A."/>
            <person name="Clavel T."/>
        </authorList>
    </citation>
    <scope>NUCLEOTIDE SEQUENCE [LARGE SCALE GENOMIC DNA]</scope>
    <source>
        <strain evidence="20 21">WCA-693-APC-MOT-I</strain>
    </source>
</reference>
<keyword evidence="9 19" id="KW-0808">Transferase</keyword>
<evidence type="ECO:0000256" key="17">
    <source>
        <dbReference type="ARBA" id="ARBA00048623"/>
    </source>
</evidence>
<keyword evidence="12 19" id="KW-1133">Transmembrane helix</keyword>
<dbReference type="GO" id="GO:0009236">
    <property type="term" value="P:cobalamin biosynthetic process"/>
    <property type="evidence" value="ECO:0007669"/>
    <property type="project" value="UniProtKB-UniRule"/>
</dbReference>
<keyword evidence="13 19" id="KW-0472">Membrane</keyword>
<evidence type="ECO:0000256" key="5">
    <source>
        <dbReference type="ARBA" id="ARBA00013200"/>
    </source>
</evidence>
<dbReference type="Proteomes" id="UP000482209">
    <property type="component" value="Unassembled WGS sequence"/>
</dbReference>
<comment type="subcellular location">
    <subcellularLocation>
        <location evidence="2 19">Cell membrane</location>
        <topology evidence="2 19">Multi-pass membrane protein</topology>
    </subcellularLocation>
</comment>
<dbReference type="EC" id="2.7.8.26" evidence="5 19"/>
<dbReference type="GO" id="GO:0005886">
    <property type="term" value="C:plasma membrane"/>
    <property type="evidence" value="ECO:0007669"/>
    <property type="project" value="UniProtKB-SubCell"/>
</dbReference>
<name>A0A6L5XVS1_9FIRM</name>
<dbReference type="EMBL" id="VUMT01000001">
    <property type="protein sequence ID" value="MSS62491.1"/>
    <property type="molecule type" value="Genomic_DNA"/>
</dbReference>
<feature type="transmembrane region" description="Helical" evidence="19">
    <location>
        <begin position="135"/>
        <end position="157"/>
    </location>
</feature>
<accession>A0A6L5XVS1</accession>
<evidence type="ECO:0000256" key="9">
    <source>
        <dbReference type="ARBA" id="ARBA00022679"/>
    </source>
</evidence>
<comment type="catalytic activity">
    <reaction evidence="18 19">
        <text>alpha-ribazole 5'-phosphate + adenosylcob(III)inamide-GDP = adenosylcob(III)alamin 5'-phosphate + GMP + H(+)</text>
        <dbReference type="Rhea" id="RHEA:23560"/>
        <dbReference type="ChEBI" id="CHEBI:15378"/>
        <dbReference type="ChEBI" id="CHEBI:57918"/>
        <dbReference type="ChEBI" id="CHEBI:58115"/>
        <dbReference type="ChEBI" id="CHEBI:60487"/>
        <dbReference type="ChEBI" id="CHEBI:60493"/>
        <dbReference type="EC" id="2.7.8.26"/>
    </reaction>
</comment>
<keyword evidence="7 19" id="KW-1003">Cell membrane</keyword>
<evidence type="ECO:0000313" key="20">
    <source>
        <dbReference type="EMBL" id="MSS62491.1"/>
    </source>
</evidence>
<keyword evidence="11 19" id="KW-0460">Magnesium</keyword>
<comment type="similarity">
    <text evidence="4 19">Belongs to the CobS family.</text>
</comment>
<comment type="cofactor">
    <cofactor evidence="1 19">
        <name>Mg(2+)</name>
        <dbReference type="ChEBI" id="CHEBI:18420"/>
    </cofactor>
</comment>
<evidence type="ECO:0000256" key="4">
    <source>
        <dbReference type="ARBA" id="ARBA00010561"/>
    </source>
</evidence>
<comment type="pathway">
    <text evidence="3 19">Cofactor biosynthesis; adenosylcobalamin biosynthesis; adenosylcobalamin from cob(II)yrinate a,c-diamide: step 7/7.</text>
</comment>
<dbReference type="AlphaFoldDB" id="A0A6L5XVS1"/>
<dbReference type="Pfam" id="PF02654">
    <property type="entry name" value="CobS"/>
    <property type="match status" value="1"/>
</dbReference>
<dbReference type="PANTHER" id="PTHR34148">
    <property type="entry name" value="ADENOSYLCOBINAMIDE-GDP RIBAZOLETRANSFERASE"/>
    <property type="match status" value="1"/>
</dbReference>
<dbReference type="GO" id="GO:0051073">
    <property type="term" value="F:adenosylcobinamide-GDP ribazoletransferase activity"/>
    <property type="evidence" value="ECO:0007669"/>
    <property type="project" value="UniProtKB-UniRule"/>
</dbReference>